<dbReference type="PANTHER" id="PTHR34599">
    <property type="entry name" value="PEROXIDASE-RELATED"/>
    <property type="match status" value="1"/>
</dbReference>
<dbReference type="InterPro" id="IPR052559">
    <property type="entry name" value="V-haloperoxidase"/>
</dbReference>
<protein>
    <submittedName>
        <fullName evidence="2">Phosphatase PAP2 family protein</fullName>
    </submittedName>
</protein>
<evidence type="ECO:0000313" key="2">
    <source>
        <dbReference type="EMBL" id="NJP53827.1"/>
    </source>
</evidence>
<dbReference type="Proteomes" id="UP000730591">
    <property type="component" value="Unassembled WGS sequence"/>
</dbReference>
<reference evidence="2 3" key="1">
    <citation type="submission" date="2020-03" db="EMBL/GenBank/DDBJ databases">
        <title>WGS of actinomycetes isolated from Thailand.</title>
        <authorList>
            <person name="Thawai C."/>
        </authorList>
    </citation>
    <scope>NUCLEOTIDE SEQUENCE [LARGE SCALE GENOMIC DNA]</scope>
    <source>
        <strain evidence="2 3">SBST2-5</strain>
    </source>
</reference>
<dbReference type="PANTHER" id="PTHR34599:SF1">
    <property type="entry name" value="PHOSPHATIDIC ACID PHOSPHATASE TYPE 2_HALOPEROXIDASE DOMAIN-CONTAINING PROTEIN"/>
    <property type="match status" value="1"/>
</dbReference>
<organism evidence="2 3">
    <name type="scientific">Streptomyces composti</name>
    <dbReference type="NCBI Taxonomy" id="2720025"/>
    <lineage>
        <taxon>Bacteria</taxon>
        <taxon>Bacillati</taxon>
        <taxon>Actinomycetota</taxon>
        <taxon>Actinomycetes</taxon>
        <taxon>Kitasatosporales</taxon>
        <taxon>Streptomycetaceae</taxon>
        <taxon>Streptomyces</taxon>
    </lineage>
</organism>
<dbReference type="SUPFAM" id="SSF48317">
    <property type="entry name" value="Acid phosphatase/Vanadium-dependent haloperoxidase"/>
    <property type="match status" value="1"/>
</dbReference>
<gene>
    <name evidence="2" type="ORF">HCJ93_28110</name>
</gene>
<dbReference type="InterPro" id="IPR036938">
    <property type="entry name" value="PAP2/HPO_sf"/>
</dbReference>
<proteinExistence type="predicted"/>
<keyword evidence="3" id="KW-1185">Reference proteome</keyword>
<comment type="caution">
    <text evidence="2">The sequence shown here is derived from an EMBL/GenBank/DDBJ whole genome shotgun (WGS) entry which is preliminary data.</text>
</comment>
<feature type="region of interest" description="Disordered" evidence="1">
    <location>
        <begin position="1"/>
        <end position="50"/>
    </location>
</feature>
<evidence type="ECO:0000256" key="1">
    <source>
        <dbReference type="SAM" id="MobiDB-lite"/>
    </source>
</evidence>
<sequence>MTHVLKSLSRAGESVRATAPQSAARGGRRTGSAARPARRRGDTAWQPLGPTPCFPAWASGHADFAGAWQTVMTDVFNTDQITFTATTDDPRSPVRNRTFNRFSDAAEEDALSRLYLGVHYRWDAVDGLRLGRDVGSYVVGHELRRL</sequence>
<evidence type="ECO:0000313" key="3">
    <source>
        <dbReference type="Proteomes" id="UP000730591"/>
    </source>
</evidence>
<dbReference type="EMBL" id="JAATEM010000048">
    <property type="protein sequence ID" value="NJP53827.1"/>
    <property type="molecule type" value="Genomic_DNA"/>
</dbReference>
<dbReference type="Gene3D" id="1.10.606.20">
    <property type="match status" value="1"/>
</dbReference>
<name>A0ABX1AFY4_9ACTN</name>
<accession>A0ABX1AFY4</accession>